<dbReference type="Pfam" id="PF21010">
    <property type="entry name" value="HA2_C"/>
    <property type="match status" value="1"/>
</dbReference>
<feature type="region of interest" description="Disordered" evidence="13">
    <location>
        <begin position="1735"/>
        <end position="1765"/>
    </location>
</feature>
<dbReference type="InterPro" id="IPR018358">
    <property type="entry name" value="Disintegrin_CS"/>
</dbReference>
<comment type="subcellular location">
    <subcellularLocation>
        <location evidence="2">Membrane</location>
        <topology evidence="2">Single-pass type I membrane protein</topology>
    </subcellularLocation>
    <subcellularLocation>
        <location evidence="1">Nucleus</location>
    </subcellularLocation>
</comment>
<feature type="disulfide bond" evidence="11">
    <location>
        <begin position="693"/>
        <end position="702"/>
    </location>
</feature>
<dbReference type="Pfam" id="PF04408">
    <property type="entry name" value="WHD_HA2"/>
    <property type="match status" value="1"/>
</dbReference>
<evidence type="ECO:0000313" key="18">
    <source>
        <dbReference type="EMBL" id="TRZ19081.1"/>
    </source>
</evidence>
<dbReference type="SMART" id="SM00050">
    <property type="entry name" value="DISIN"/>
    <property type="match status" value="1"/>
</dbReference>
<dbReference type="PROSITE" id="PS50026">
    <property type="entry name" value="EGF_3"/>
    <property type="match status" value="1"/>
</dbReference>
<dbReference type="SUPFAM" id="SSF52540">
    <property type="entry name" value="P-loop containing nucleoside triphosphate hydrolases"/>
    <property type="match status" value="1"/>
</dbReference>
<dbReference type="PANTHER" id="PTHR11905:SF112">
    <property type="entry name" value="DISINTEGRIN AND METALLOPROTEINASE DOMAIN-CONTAINING PROTEIN 12"/>
    <property type="match status" value="1"/>
</dbReference>
<dbReference type="FunFam" id="1.20.120.1080:FF:000010">
    <property type="entry name" value="ATP-dependent RNA helicase DQX1 isoform X1"/>
    <property type="match status" value="1"/>
</dbReference>
<feature type="compositionally biased region" description="Basic and acidic residues" evidence="13">
    <location>
        <begin position="1737"/>
        <end position="1751"/>
    </location>
</feature>
<keyword evidence="3" id="KW-0812">Transmembrane</keyword>
<dbReference type="PROSITE" id="PS00427">
    <property type="entry name" value="DISINTEGRIN_1"/>
    <property type="match status" value="1"/>
</dbReference>
<evidence type="ECO:0000256" key="12">
    <source>
        <dbReference type="PROSITE-ProRule" id="PRU00276"/>
    </source>
</evidence>
<keyword evidence="11" id="KW-0245">EGF-like domain</keyword>
<dbReference type="EMBL" id="SWJQ01000196">
    <property type="protein sequence ID" value="TRZ19081.1"/>
    <property type="molecule type" value="Genomic_DNA"/>
</dbReference>
<dbReference type="InterPro" id="IPR036436">
    <property type="entry name" value="Disintegrin_dom_sf"/>
</dbReference>
<accession>A0A8K1LMI1</accession>
<protein>
    <recommendedName>
        <fullName evidence="20">RNA helicase</fullName>
    </recommendedName>
</protein>
<dbReference type="InterPro" id="IPR001762">
    <property type="entry name" value="Disintegrin_dom"/>
</dbReference>
<evidence type="ECO:0000259" key="15">
    <source>
        <dbReference type="PROSITE" id="PS50214"/>
    </source>
</evidence>
<dbReference type="SUPFAM" id="SSF57552">
    <property type="entry name" value="Blood coagulation inhibitor (disintegrin)"/>
    <property type="match status" value="1"/>
</dbReference>
<dbReference type="Pfam" id="PF01562">
    <property type="entry name" value="Pep_M12B_propep"/>
    <property type="match status" value="1"/>
</dbReference>
<evidence type="ECO:0000256" key="5">
    <source>
        <dbReference type="ARBA" id="ARBA00022840"/>
    </source>
</evidence>
<evidence type="ECO:0000256" key="7">
    <source>
        <dbReference type="ARBA" id="ARBA00023136"/>
    </source>
</evidence>
<evidence type="ECO:0008006" key="20">
    <source>
        <dbReference type="Google" id="ProtNLM"/>
    </source>
</evidence>
<dbReference type="InterPro" id="IPR034027">
    <property type="entry name" value="Reprolysin_adamalysin"/>
</dbReference>
<dbReference type="Pfam" id="PF08516">
    <property type="entry name" value="ADAM_CR"/>
    <property type="match status" value="1"/>
</dbReference>
<evidence type="ECO:0000256" key="1">
    <source>
        <dbReference type="ARBA" id="ARBA00004123"/>
    </source>
</evidence>
<name>A0A8K1LMI1_9PASS</name>
<dbReference type="SMART" id="SM00847">
    <property type="entry name" value="HA2"/>
    <property type="match status" value="1"/>
</dbReference>
<dbReference type="GO" id="GO:0016020">
    <property type="term" value="C:membrane"/>
    <property type="evidence" value="ECO:0007669"/>
    <property type="project" value="UniProtKB-SubCell"/>
</dbReference>
<evidence type="ECO:0000313" key="19">
    <source>
        <dbReference type="Proteomes" id="UP000796761"/>
    </source>
</evidence>
<proteinExistence type="predicted"/>
<dbReference type="Gene3D" id="1.20.120.1080">
    <property type="match status" value="1"/>
</dbReference>
<keyword evidence="5" id="KW-0067">ATP-binding</keyword>
<evidence type="ECO:0000256" key="4">
    <source>
        <dbReference type="ARBA" id="ARBA00022741"/>
    </source>
</evidence>
<feature type="domain" description="EGF-like" evidence="14">
    <location>
        <begin position="671"/>
        <end position="703"/>
    </location>
</feature>
<dbReference type="GO" id="GO:0004222">
    <property type="term" value="F:metalloendopeptidase activity"/>
    <property type="evidence" value="ECO:0007669"/>
    <property type="project" value="InterPro"/>
</dbReference>
<dbReference type="Pfam" id="PF01421">
    <property type="entry name" value="Reprolysin"/>
    <property type="match status" value="1"/>
</dbReference>
<evidence type="ECO:0000259" key="17">
    <source>
        <dbReference type="PROSITE" id="PS51192"/>
    </source>
</evidence>
<keyword evidence="4" id="KW-0547">Nucleotide-binding</keyword>
<dbReference type="InterPro" id="IPR027417">
    <property type="entry name" value="P-loop_NTPase"/>
</dbReference>
<dbReference type="PROSITE" id="PS50214">
    <property type="entry name" value="DISINTEGRIN_2"/>
    <property type="match status" value="1"/>
</dbReference>
<keyword evidence="12" id="KW-0862">Zinc</keyword>
<keyword evidence="7" id="KW-0472">Membrane</keyword>
<evidence type="ECO:0000256" key="10">
    <source>
        <dbReference type="PROSITE-ProRule" id="PRU00068"/>
    </source>
</evidence>
<feature type="region of interest" description="Disordered" evidence="13">
    <location>
        <begin position="833"/>
        <end position="852"/>
    </location>
</feature>
<evidence type="ECO:0000256" key="8">
    <source>
        <dbReference type="ARBA" id="ARBA00023157"/>
    </source>
</evidence>
<gene>
    <name evidence="18" type="ORF">HGM15179_008029</name>
</gene>
<comment type="caution">
    <text evidence="11">Lacks conserved residue(s) required for the propagation of feature annotation.</text>
</comment>
<sequence>MRGQCEETELQSGMEMDIPHLTGTLAGLGFCEALGLCENVDSKVESPRLQMSKDQSKDYEITIPFLLNGEQWRAVDGIYSKNHPALLQFVIQAENKQLVIDLERNEGLLARGFTETHYLQDGTDVVLTRNHTGHCYYHGQVQGYPESSVSLSTCSGLRGIIVFENNSYILEPLEGATGEHKIYRAENLKIAPGSCGHQLDIPAMGAAARATSQHSPAARYKRETLKTTKYVELVIVADNREFQRQGKDVDKIKQRLIEIANYVDKFYRSLNIRVALVGVEVWNDMDKCSISQDPFTSLHEFLDWRKLKLLPRKAHDNAQLISGVYFQGTTIGMAPIMSMCTAEQSGGVVMDHSENPLGAAVTLAHELGHNFGMNHDTLERGCNCKASTDKGGCIMNPSTGYPFPMVFSSCSRKDLENSLEKGVGMCLFNLPEVKESFGGQKCGNGYVEDGEECDCGEPEECTNRCCNATTCALNPGAVCAHGLCCEDCQLKAAGISCRESSNSCDLPEFCTGASPQCPANVYLHDGHSCHGVDGYCYNGICQTHEQQCITLWGPGAKPAPGICFERVNSAGDPYGNCGKDSKSSFAKCEPRDAKCGKIQCQGGANRPVIGTNAVSIETNIPLQEGGKILCRGTHVYLGDDMPDPGLVLAGTKCEDGKICLNRRCQNTSVFGVHKCATKCHGRGVCNNKKNCHCEADWAPPFCDKPGFGGSLDSGPIRQADNKSLTIGVLITILCLIFAGSIMYLKRKTFMRWLFTSKKTTIEKLRSVSPARPSSSSEPNHVHATCVSKNLIMKPQNTTIQKREGPRRPLPYQIIDISNPVKTHQVPPLKTPQRVLPPLPQLPGHQAGPERPLPANPSLRFSQFPFWHKDMIFIFLDISWKLLKSKGPSLTSLKTDNVWIQKYASFPLAPLEMISEKEGIGQNPNPKVELEIKGTEKLWKINRNNEEFWSSGNIFHEDLMCQNVALSQLCSLDPLPWAVGDELQVQLQPGLILILATLTPLEYNSLRAGKKQRLSKIMQCQGINSGVWAENQCFSELLNGSDGDEEEILVCGEDLELNPFDGLPYSSRYYRLMKEREELPIWKEKHTFMESLLHNQIVIVSGDAKTGKSSQVPQWCAEHCLGLQPRGAVVCTQVLRQAAVALALRVADQMDVSLGHEVGYSVPFDSCCTPQTILRYCTDEMLQREMMSTPLLTCYSVIVLDDVHERTVATEALLGLLKAVLAARAELRLVLLTVPPMCGALHGFCGAVPVLRVRGQHLARPVFACRALEQPFLAALRLLLEIHHSGERGHIVIFLACEQEIEKAYQMIRQEQSNLNPDLGELIPIPLYPTKQDLTPKLTQDKQKCCQKYRRKVLLTTSSGEPLIWTKNVTFVIDVGVERRKVYNPRIRADSVLTQPISQSQAEVHKQILGMSPSGKIFCLYPEEFTHKEMKAEIPAKVQESNLTSLVLFLKRMDIAGFSHCDFITSPAPESLMQALEDLDYLAALDNDGNLSEFGIIMSEFPLDPQLSKSLLASCEFECVDEMLTIAAMVTAPSCFLQAPPGTEEIARTCWSRFSHPAGDHCTLINIFNAFKAATAGDCRAAEKWCRDHFLSCSALSMAGVIRAELVEIMKRIELPISPPDFGSEENLLGIKKALLSGYFMHIARDVDGSGNYLMLTHKQVAQLHPFSSYYNTRRIPEWVLFHQFSISEGNSIRVVSEICPQLFAELVPQYYFSNLPPSESKDILQEVINHLAPVSATKEEQKTANDSKENEEFPQTPTEQRCVIQ</sequence>
<reference evidence="18" key="1">
    <citation type="submission" date="2019-04" db="EMBL/GenBank/DDBJ databases">
        <title>Genome assembly of Zosterops borbonicus 15179.</title>
        <authorList>
            <person name="Leroy T."/>
            <person name="Anselmetti Y."/>
            <person name="Tilak M.-K."/>
            <person name="Nabholz B."/>
        </authorList>
    </citation>
    <scope>NUCLEOTIDE SEQUENCE</scope>
    <source>
        <strain evidence="18">HGM_15179</strain>
        <tissue evidence="18">Muscle</tissue>
    </source>
</reference>
<dbReference type="CDD" id="cd18791">
    <property type="entry name" value="SF2_C_RHA"/>
    <property type="match status" value="1"/>
</dbReference>
<dbReference type="InterPro" id="IPR007502">
    <property type="entry name" value="Helicase-assoc_dom"/>
</dbReference>
<dbReference type="Pfam" id="PF07717">
    <property type="entry name" value="OB_NTP_bind"/>
    <property type="match status" value="1"/>
</dbReference>
<evidence type="ECO:0000259" key="14">
    <source>
        <dbReference type="PROSITE" id="PS50026"/>
    </source>
</evidence>
<dbReference type="PROSITE" id="PS51192">
    <property type="entry name" value="HELICASE_ATP_BIND_1"/>
    <property type="match status" value="1"/>
</dbReference>
<dbReference type="InterPro" id="IPR006586">
    <property type="entry name" value="ADAM_Cys-rich"/>
</dbReference>
<dbReference type="GO" id="GO:0006508">
    <property type="term" value="P:proteolysis"/>
    <property type="evidence" value="ECO:0007669"/>
    <property type="project" value="InterPro"/>
</dbReference>
<dbReference type="InterPro" id="IPR011709">
    <property type="entry name" value="DEAD-box_helicase_OB_fold"/>
</dbReference>
<dbReference type="GO" id="GO:0005634">
    <property type="term" value="C:nucleus"/>
    <property type="evidence" value="ECO:0007669"/>
    <property type="project" value="UniProtKB-SubCell"/>
</dbReference>
<keyword evidence="12" id="KW-0479">Metal-binding</keyword>
<feature type="domain" description="Peptidase M12B" evidence="16">
    <location>
        <begin position="229"/>
        <end position="431"/>
    </location>
</feature>
<comment type="caution">
    <text evidence="18">The sequence shown here is derived from an EMBL/GenBank/DDBJ whole genome shotgun (WGS) entry which is preliminary data.</text>
</comment>
<dbReference type="InterPro" id="IPR048333">
    <property type="entry name" value="HA2_WH"/>
</dbReference>
<dbReference type="InterPro" id="IPR001590">
    <property type="entry name" value="Peptidase_M12B"/>
</dbReference>
<evidence type="ECO:0000256" key="13">
    <source>
        <dbReference type="SAM" id="MobiDB-lite"/>
    </source>
</evidence>
<feature type="disulfide bond" evidence="11">
    <location>
        <begin position="675"/>
        <end position="685"/>
    </location>
</feature>
<feature type="domain" description="Disintegrin" evidence="15">
    <location>
        <begin position="439"/>
        <end position="525"/>
    </location>
</feature>
<feature type="binding site" evidence="12">
    <location>
        <position position="369"/>
    </location>
    <ligand>
        <name>Zn(2+)</name>
        <dbReference type="ChEBI" id="CHEBI:29105"/>
        <note>catalytic</note>
    </ligand>
</feature>
<dbReference type="Proteomes" id="UP000796761">
    <property type="component" value="Unassembled WGS sequence"/>
</dbReference>
<keyword evidence="19" id="KW-1185">Reference proteome</keyword>
<evidence type="ECO:0000256" key="9">
    <source>
        <dbReference type="ARBA" id="ARBA00023242"/>
    </source>
</evidence>
<evidence type="ECO:0000256" key="11">
    <source>
        <dbReference type="PROSITE-ProRule" id="PRU00076"/>
    </source>
</evidence>
<dbReference type="InterPro" id="IPR002870">
    <property type="entry name" value="Peptidase_M12B_N"/>
</dbReference>
<dbReference type="PRINTS" id="PR00289">
    <property type="entry name" value="DISINTEGRIN"/>
</dbReference>
<dbReference type="InterPro" id="IPR014001">
    <property type="entry name" value="Helicase_ATP-bd"/>
</dbReference>
<evidence type="ECO:0000256" key="3">
    <source>
        <dbReference type="ARBA" id="ARBA00022692"/>
    </source>
</evidence>
<dbReference type="GO" id="GO:0046872">
    <property type="term" value="F:metal ion binding"/>
    <property type="evidence" value="ECO:0007669"/>
    <property type="project" value="UniProtKB-KW"/>
</dbReference>
<evidence type="ECO:0000259" key="16">
    <source>
        <dbReference type="PROSITE" id="PS50215"/>
    </source>
</evidence>
<evidence type="ECO:0000256" key="2">
    <source>
        <dbReference type="ARBA" id="ARBA00004479"/>
    </source>
</evidence>
<dbReference type="Gene3D" id="4.10.70.10">
    <property type="entry name" value="Disintegrin domain"/>
    <property type="match status" value="1"/>
</dbReference>
<keyword evidence="9" id="KW-0539">Nucleus</keyword>
<feature type="domain" description="Helicase ATP-binding" evidence="17">
    <location>
        <begin position="1088"/>
        <end position="1232"/>
    </location>
</feature>
<dbReference type="SUPFAM" id="SSF55486">
    <property type="entry name" value="Metalloproteases ('zincins'), catalytic domain"/>
    <property type="match status" value="1"/>
</dbReference>
<dbReference type="OrthoDB" id="5951731at2759"/>
<dbReference type="SMART" id="SM00608">
    <property type="entry name" value="ACR"/>
    <property type="match status" value="1"/>
</dbReference>
<evidence type="ECO:0000256" key="6">
    <source>
        <dbReference type="ARBA" id="ARBA00022989"/>
    </source>
</evidence>
<dbReference type="InterPro" id="IPR024079">
    <property type="entry name" value="MetalloPept_cat_dom_sf"/>
</dbReference>
<feature type="binding site" evidence="12">
    <location>
        <position position="365"/>
    </location>
    <ligand>
        <name>Zn(2+)</name>
        <dbReference type="ChEBI" id="CHEBI:29105"/>
        <note>catalytic</note>
    </ligand>
</feature>
<dbReference type="PANTHER" id="PTHR11905">
    <property type="entry name" value="ADAM A DISINTEGRIN AND METALLOPROTEASE DOMAIN"/>
    <property type="match status" value="1"/>
</dbReference>
<keyword evidence="6" id="KW-1133">Transmembrane helix</keyword>
<dbReference type="GO" id="GO:0005524">
    <property type="term" value="F:ATP binding"/>
    <property type="evidence" value="ECO:0007669"/>
    <property type="project" value="UniProtKB-KW"/>
</dbReference>
<organism evidence="18 19">
    <name type="scientific">Zosterops borbonicus</name>
    <dbReference type="NCBI Taxonomy" id="364589"/>
    <lineage>
        <taxon>Eukaryota</taxon>
        <taxon>Metazoa</taxon>
        <taxon>Chordata</taxon>
        <taxon>Craniata</taxon>
        <taxon>Vertebrata</taxon>
        <taxon>Euteleostomi</taxon>
        <taxon>Archelosauria</taxon>
        <taxon>Archosauria</taxon>
        <taxon>Dinosauria</taxon>
        <taxon>Saurischia</taxon>
        <taxon>Theropoda</taxon>
        <taxon>Coelurosauria</taxon>
        <taxon>Aves</taxon>
        <taxon>Neognathae</taxon>
        <taxon>Neoaves</taxon>
        <taxon>Telluraves</taxon>
        <taxon>Australaves</taxon>
        <taxon>Passeriformes</taxon>
        <taxon>Sylvioidea</taxon>
        <taxon>Zosteropidae</taxon>
        <taxon>Zosterops</taxon>
    </lineage>
</organism>
<dbReference type="FunFam" id="4.10.70.10:FF:000001">
    <property type="entry name" value="Disintegrin and metalloproteinase domain-containing protein 22"/>
    <property type="match status" value="1"/>
</dbReference>
<dbReference type="Pfam" id="PF00200">
    <property type="entry name" value="Disintegrin"/>
    <property type="match status" value="1"/>
</dbReference>
<dbReference type="Gene3D" id="3.40.50.300">
    <property type="entry name" value="P-loop containing nucleotide triphosphate hydrolases"/>
    <property type="match status" value="2"/>
</dbReference>
<feature type="binding site" evidence="12">
    <location>
        <position position="375"/>
    </location>
    <ligand>
        <name>Zn(2+)</name>
        <dbReference type="ChEBI" id="CHEBI:29105"/>
        <note>catalytic</note>
    </ligand>
</feature>
<feature type="disulfide bond" evidence="10">
    <location>
        <begin position="497"/>
        <end position="517"/>
    </location>
</feature>
<dbReference type="CDD" id="cd04269">
    <property type="entry name" value="ZnMc_adamalysin_II_like"/>
    <property type="match status" value="1"/>
</dbReference>
<dbReference type="PROSITE" id="PS50215">
    <property type="entry name" value="ADAM_MEPRO"/>
    <property type="match status" value="1"/>
</dbReference>
<feature type="active site" evidence="12">
    <location>
        <position position="366"/>
    </location>
</feature>
<dbReference type="Gene3D" id="3.40.390.10">
    <property type="entry name" value="Collagenase (Catalytic Domain)"/>
    <property type="match status" value="1"/>
</dbReference>
<keyword evidence="8 11" id="KW-1015">Disulfide bond</keyword>
<dbReference type="FunFam" id="3.40.390.10:FF:000002">
    <property type="entry name" value="Disintegrin and metalloproteinase domain-containing protein 22"/>
    <property type="match status" value="1"/>
</dbReference>
<dbReference type="FunFam" id="3.40.50.300:FF:001055">
    <property type="entry name" value="putative pre-mRNA-splicing factor ATP-dependent RNA helicase DHX32"/>
    <property type="match status" value="1"/>
</dbReference>
<dbReference type="InterPro" id="IPR000742">
    <property type="entry name" value="EGF"/>
</dbReference>